<evidence type="ECO:0008006" key="7">
    <source>
        <dbReference type="Google" id="ProtNLM"/>
    </source>
</evidence>
<evidence type="ECO:0000313" key="6">
    <source>
        <dbReference type="EMBL" id="CAD8332096.1"/>
    </source>
</evidence>
<comment type="cofactor">
    <cofactor evidence="5">
        <name>Fe(2+)</name>
        <dbReference type="ChEBI" id="CHEBI:29033"/>
    </cofactor>
    <text evidence="5">Binds 1 Fe(2+) ion per subunit.</text>
</comment>
<keyword evidence="4 5" id="KW-0408">Iron</keyword>
<name>A0A7R9WRI6_9STRA</name>
<dbReference type="GO" id="GO:0046872">
    <property type="term" value="F:metal ion binding"/>
    <property type="evidence" value="ECO:0007669"/>
    <property type="project" value="UniProtKB-KW"/>
</dbReference>
<reference evidence="6" key="1">
    <citation type="submission" date="2021-01" db="EMBL/GenBank/DDBJ databases">
        <authorList>
            <person name="Corre E."/>
            <person name="Pelletier E."/>
            <person name="Niang G."/>
            <person name="Scheremetjew M."/>
            <person name="Finn R."/>
            <person name="Kale V."/>
            <person name="Holt S."/>
            <person name="Cochrane G."/>
            <person name="Meng A."/>
            <person name="Brown T."/>
            <person name="Cohen L."/>
        </authorList>
    </citation>
    <scope>NUCLEOTIDE SEQUENCE</scope>
    <source>
        <strain evidence="6">CCMP3328</strain>
    </source>
</reference>
<feature type="binding site" evidence="5">
    <location>
        <position position="94"/>
    </location>
    <ligand>
        <name>Fe cation</name>
        <dbReference type="ChEBI" id="CHEBI:24875"/>
        <note>catalytic</note>
    </ligand>
</feature>
<organism evidence="6">
    <name type="scientific">Craspedostauros australis</name>
    <dbReference type="NCBI Taxonomy" id="1486917"/>
    <lineage>
        <taxon>Eukaryota</taxon>
        <taxon>Sar</taxon>
        <taxon>Stramenopiles</taxon>
        <taxon>Ochrophyta</taxon>
        <taxon>Bacillariophyta</taxon>
        <taxon>Bacillariophyceae</taxon>
        <taxon>Bacillariophycidae</taxon>
        <taxon>Naviculales</taxon>
        <taxon>Naviculaceae</taxon>
        <taxon>Craspedostauros</taxon>
    </lineage>
</organism>
<keyword evidence="3" id="KW-0560">Oxidoreductase</keyword>
<feature type="binding site" evidence="5">
    <location>
        <position position="14"/>
    </location>
    <ligand>
        <name>Fe cation</name>
        <dbReference type="ChEBI" id="CHEBI:24875"/>
        <note>catalytic</note>
    </ligand>
</feature>
<comment type="similarity">
    <text evidence="1">Belongs to the carotenoid oxygenase family.</text>
</comment>
<accession>A0A7R9WRI6</accession>
<evidence type="ECO:0000256" key="4">
    <source>
        <dbReference type="ARBA" id="ARBA00023004"/>
    </source>
</evidence>
<dbReference type="GO" id="GO:0010436">
    <property type="term" value="F:carotenoid dioxygenase activity"/>
    <property type="evidence" value="ECO:0007669"/>
    <property type="project" value="TreeGrafter"/>
</dbReference>
<feature type="binding site" evidence="5">
    <location>
        <position position="187"/>
    </location>
    <ligand>
        <name>Fe cation</name>
        <dbReference type="ChEBI" id="CHEBI:24875"/>
        <note>catalytic</note>
    </ligand>
</feature>
<keyword evidence="2 5" id="KW-0479">Metal-binding</keyword>
<dbReference type="PANTHER" id="PTHR10543">
    <property type="entry name" value="BETA-CAROTENE DIOXYGENASE"/>
    <property type="match status" value="1"/>
</dbReference>
<dbReference type="AlphaFoldDB" id="A0A7R9WRI6"/>
<dbReference type="Pfam" id="PF03055">
    <property type="entry name" value="RPE65"/>
    <property type="match status" value="1"/>
</dbReference>
<dbReference type="InterPro" id="IPR004294">
    <property type="entry name" value="Carotenoid_Oase"/>
</dbReference>
<evidence type="ECO:0000256" key="2">
    <source>
        <dbReference type="ARBA" id="ARBA00022723"/>
    </source>
</evidence>
<proteinExistence type="inferred from homology"/>
<dbReference type="EMBL" id="HBEF01006744">
    <property type="protein sequence ID" value="CAD8332096.1"/>
    <property type="molecule type" value="Transcribed_RNA"/>
</dbReference>
<evidence type="ECO:0000256" key="5">
    <source>
        <dbReference type="PIRSR" id="PIRSR604294-1"/>
    </source>
</evidence>
<protein>
    <recommendedName>
        <fullName evidence="7">Carotenoid oxygenase</fullName>
    </recommendedName>
</protein>
<sequence>MDGLLKEEDGIAAHFRYDPIKHTYVTFGTSFPDLVSQTTRVCLYELDADTFKPSNVIDRDAFDQQEHSPMTTSASSTLEQPKFFLNLPGVVLIHDFILTENYVVFTWVKAALDPFRTMKALLGFGAISGTMAIPEDSETVLLLIPRSMMAGSDLRPIDFTDDGNICIDALADDRITRIELPFSFNFHFGNGYETRASNGDRQLIFDMMRTSEDKDFDFAIHSSNNSNKPVWETLQPEDVPVGDMTRHIVNLDMKQLQEDPIVLCEQSPEFPAVPRHVSSRPHRYTYTLATNKKTPSHLSKPMWGAHSAITKIDATTPGKYETWSFDSDEFVGEPTMVRKQGADPDKEDACYVMTTVSKVSTGTTDIAIMDVEGEGALERGPVCRLRLPEFLPYSALHGAFHEGVVYDFD</sequence>
<evidence type="ECO:0000256" key="1">
    <source>
        <dbReference type="ARBA" id="ARBA00006787"/>
    </source>
</evidence>
<dbReference type="GO" id="GO:0016121">
    <property type="term" value="P:carotene catabolic process"/>
    <property type="evidence" value="ECO:0007669"/>
    <property type="project" value="TreeGrafter"/>
</dbReference>
<dbReference type="PANTHER" id="PTHR10543:SF89">
    <property type="entry name" value="CAROTENOID 9,10(9',10')-CLEAVAGE DIOXYGENASE 1"/>
    <property type="match status" value="1"/>
</dbReference>
<gene>
    <name evidence="6" type="ORF">CAUS1442_LOCUS4195</name>
</gene>
<evidence type="ECO:0000256" key="3">
    <source>
        <dbReference type="ARBA" id="ARBA00023002"/>
    </source>
</evidence>
<feature type="binding site" evidence="5">
    <location>
        <position position="397"/>
    </location>
    <ligand>
        <name>Fe cation</name>
        <dbReference type="ChEBI" id="CHEBI:24875"/>
        <note>catalytic</note>
    </ligand>
</feature>